<accession>A0A7J7LT93</accession>
<gene>
    <name evidence="2" type="ORF">GIB67_016201</name>
</gene>
<name>A0A7J7LT93_9MAGN</name>
<comment type="caution">
    <text evidence="2">The sequence shown here is derived from an EMBL/GenBank/DDBJ whole genome shotgun (WGS) entry which is preliminary data.</text>
</comment>
<dbReference type="EMBL" id="JACGCM010002030">
    <property type="protein sequence ID" value="KAF6145752.1"/>
    <property type="molecule type" value="Genomic_DNA"/>
</dbReference>
<dbReference type="Proteomes" id="UP000541444">
    <property type="component" value="Unassembled WGS sequence"/>
</dbReference>
<sequence>MQIIRYPPIYLSTLQKPKILRGYPRYLRFPLRSNSFSFMDSTKAEEVDYNLAPAIQISKNGGVERILGTKRVPALLDAVTRVSSKDAIIDPRSGLSARLYLPKIIDLNEKLPLLIYLHGDGFVTDSTFFPLYRNYLSSLVSQGNIVFVSVDYKLSPEYSLPIGHDDFWEIIRWVFSASNKESWLRGYRDFDREFLVGDSAKANLSHKILLQAKDDDKVNMLGVVNMYFWGTKRIGSEDAANHSPFNMSLMTNLWTTAYQTSKGIDGPRNNPFSQETPSLSGLACEQVLISVAKKYVVKDRGLFYYETLEKSGWRCKFEIEETKEENHVFHLYNPTC</sequence>
<feature type="domain" description="Alpha/beta hydrolase fold-3" evidence="1">
    <location>
        <begin position="114"/>
        <end position="330"/>
    </location>
</feature>
<dbReference type="PANTHER" id="PTHR23024:SF577">
    <property type="entry name" value="CARBOXYLESTERASE 2-RELATED"/>
    <property type="match status" value="1"/>
</dbReference>
<dbReference type="Pfam" id="PF07859">
    <property type="entry name" value="Abhydrolase_3"/>
    <property type="match status" value="1"/>
</dbReference>
<dbReference type="GO" id="GO:0016787">
    <property type="term" value="F:hydrolase activity"/>
    <property type="evidence" value="ECO:0007669"/>
    <property type="project" value="InterPro"/>
</dbReference>
<evidence type="ECO:0000259" key="1">
    <source>
        <dbReference type="Pfam" id="PF07859"/>
    </source>
</evidence>
<protein>
    <recommendedName>
        <fullName evidence="1">Alpha/beta hydrolase fold-3 domain-containing protein</fullName>
    </recommendedName>
</protein>
<dbReference type="OrthoDB" id="408631at2759"/>
<proteinExistence type="predicted"/>
<dbReference type="InterPro" id="IPR050466">
    <property type="entry name" value="Carboxylest/Gibb_receptor"/>
</dbReference>
<keyword evidence="3" id="KW-1185">Reference proteome</keyword>
<organism evidence="2 3">
    <name type="scientific">Kingdonia uniflora</name>
    <dbReference type="NCBI Taxonomy" id="39325"/>
    <lineage>
        <taxon>Eukaryota</taxon>
        <taxon>Viridiplantae</taxon>
        <taxon>Streptophyta</taxon>
        <taxon>Embryophyta</taxon>
        <taxon>Tracheophyta</taxon>
        <taxon>Spermatophyta</taxon>
        <taxon>Magnoliopsida</taxon>
        <taxon>Ranunculales</taxon>
        <taxon>Circaeasteraceae</taxon>
        <taxon>Kingdonia</taxon>
    </lineage>
</organism>
<dbReference type="InterPro" id="IPR013094">
    <property type="entry name" value="AB_hydrolase_3"/>
</dbReference>
<reference evidence="2 3" key="1">
    <citation type="journal article" date="2020" name="IScience">
        <title>Genome Sequencing of the Endangered Kingdonia uniflora (Circaeasteraceae, Ranunculales) Reveals Potential Mechanisms of Evolutionary Specialization.</title>
        <authorList>
            <person name="Sun Y."/>
            <person name="Deng T."/>
            <person name="Zhang A."/>
            <person name="Moore M.J."/>
            <person name="Landis J.B."/>
            <person name="Lin N."/>
            <person name="Zhang H."/>
            <person name="Zhang X."/>
            <person name="Huang J."/>
            <person name="Zhang X."/>
            <person name="Sun H."/>
            <person name="Wang H."/>
        </authorList>
    </citation>
    <scope>NUCLEOTIDE SEQUENCE [LARGE SCALE GENOMIC DNA]</scope>
    <source>
        <strain evidence="2">TB1705</strain>
        <tissue evidence="2">Leaf</tissue>
    </source>
</reference>
<dbReference type="Gene3D" id="3.40.50.1820">
    <property type="entry name" value="alpha/beta hydrolase"/>
    <property type="match status" value="1"/>
</dbReference>
<evidence type="ECO:0000313" key="2">
    <source>
        <dbReference type="EMBL" id="KAF6145752.1"/>
    </source>
</evidence>
<dbReference type="AlphaFoldDB" id="A0A7J7LT93"/>
<evidence type="ECO:0000313" key="3">
    <source>
        <dbReference type="Proteomes" id="UP000541444"/>
    </source>
</evidence>
<dbReference type="PANTHER" id="PTHR23024">
    <property type="entry name" value="ARYLACETAMIDE DEACETYLASE"/>
    <property type="match status" value="1"/>
</dbReference>
<dbReference type="SUPFAM" id="SSF53474">
    <property type="entry name" value="alpha/beta-Hydrolases"/>
    <property type="match status" value="1"/>
</dbReference>
<dbReference type="InterPro" id="IPR029058">
    <property type="entry name" value="AB_hydrolase_fold"/>
</dbReference>